<feature type="domain" description="PIF1/LRR1 pleckstrin homology" evidence="2">
    <location>
        <begin position="20"/>
        <end position="70"/>
    </location>
</feature>
<dbReference type="WBParaSite" id="scaffold4881_cov144.g8790">
    <property type="protein sequence ID" value="scaffold4881_cov144.g8790"/>
    <property type="gene ID" value="scaffold4881_cov144.g8790"/>
</dbReference>
<evidence type="ECO:0000313" key="4">
    <source>
        <dbReference type="WBParaSite" id="scaffold4881_cov144.g8790"/>
    </source>
</evidence>
<reference evidence="4" key="1">
    <citation type="submission" date="2022-11" db="UniProtKB">
        <authorList>
            <consortium name="WormBaseParasite"/>
        </authorList>
    </citation>
    <scope>IDENTIFICATION</scope>
</reference>
<sequence>MSTLDCALRLENLSGKLLGKNCLTIWRSHIKQGKATIQFKEDNLMLYISMAKYEKLRSFLSQIENIDENSLTKSPSKHQSTSSSFVDENRFRTKMSILKLKDYPKNDGAGFPKNLQQLYINNIKLQNVDIRCPNKYKNSIKRTITGTPGKVVAVKNIKNNFQFYLLPRLTKLQISELPYLQFLPAQLLNRQILDEIDVTDNHLLAFSDEKLFYKNKLIVPKLVDLASAALLNNRQYWVDDGSRLLRHEVLDFLPVNLRKEIRKCLLRCDLCLQ</sequence>
<name>A0A915MQ91_MELJA</name>
<evidence type="ECO:0000256" key="1">
    <source>
        <dbReference type="ARBA" id="ARBA00023242"/>
    </source>
</evidence>
<dbReference type="Pfam" id="PF25344">
    <property type="entry name" value="PH_LRR1"/>
    <property type="match status" value="1"/>
</dbReference>
<dbReference type="Proteomes" id="UP000887561">
    <property type="component" value="Unplaced"/>
</dbReference>
<protein>
    <recommendedName>
        <fullName evidence="2">PIF1/LRR1 pleckstrin homology domain-containing protein</fullName>
    </recommendedName>
</protein>
<dbReference type="AlphaFoldDB" id="A0A915MQ91"/>
<dbReference type="InterPro" id="IPR057437">
    <property type="entry name" value="PIF1/LRR1_PH"/>
</dbReference>
<proteinExistence type="predicted"/>
<organism evidence="3 4">
    <name type="scientific">Meloidogyne javanica</name>
    <name type="common">Root-knot nematode worm</name>
    <dbReference type="NCBI Taxonomy" id="6303"/>
    <lineage>
        <taxon>Eukaryota</taxon>
        <taxon>Metazoa</taxon>
        <taxon>Ecdysozoa</taxon>
        <taxon>Nematoda</taxon>
        <taxon>Chromadorea</taxon>
        <taxon>Rhabditida</taxon>
        <taxon>Tylenchina</taxon>
        <taxon>Tylenchomorpha</taxon>
        <taxon>Tylenchoidea</taxon>
        <taxon>Meloidogynidae</taxon>
        <taxon>Meloidogyninae</taxon>
        <taxon>Meloidogyne</taxon>
        <taxon>Meloidogyne incognita group</taxon>
    </lineage>
</organism>
<keyword evidence="1" id="KW-0539">Nucleus</keyword>
<evidence type="ECO:0000313" key="3">
    <source>
        <dbReference type="Proteomes" id="UP000887561"/>
    </source>
</evidence>
<accession>A0A915MQ91</accession>
<evidence type="ECO:0000259" key="2">
    <source>
        <dbReference type="Pfam" id="PF25344"/>
    </source>
</evidence>
<keyword evidence="3" id="KW-1185">Reference proteome</keyword>